<gene>
    <name evidence="1" type="ORF">AIOL_002465</name>
</gene>
<dbReference type="AlphaFoldDB" id="A0A0J9E3Y3"/>
<comment type="caution">
    <text evidence="1">The sequence shown here is derived from an EMBL/GenBank/DDBJ whole genome shotgun (WGS) entry which is preliminary data.</text>
</comment>
<accession>A0A0J9E3Y3</accession>
<dbReference type="RefSeq" id="WP_049643221.1">
    <property type="nucleotide sequence ID" value="NZ_LFTY01000002.1"/>
</dbReference>
<dbReference type="PATRIC" id="fig|1675527.3.peg.2586"/>
<evidence type="ECO:0000313" key="1">
    <source>
        <dbReference type="EMBL" id="KMW57500.1"/>
    </source>
</evidence>
<dbReference type="STRING" id="1675527.AIOL_002465"/>
<protein>
    <submittedName>
        <fullName evidence="1">Uncharacterized protein</fullName>
    </submittedName>
</protein>
<evidence type="ECO:0000313" key="2">
    <source>
        <dbReference type="Proteomes" id="UP000037178"/>
    </source>
</evidence>
<organism evidence="1 2">
    <name type="scientific">Candidatus Rhodobacter oscarellae</name>
    <dbReference type="NCBI Taxonomy" id="1675527"/>
    <lineage>
        <taxon>Bacteria</taxon>
        <taxon>Pseudomonadati</taxon>
        <taxon>Pseudomonadota</taxon>
        <taxon>Alphaproteobacteria</taxon>
        <taxon>Rhodobacterales</taxon>
        <taxon>Rhodobacter group</taxon>
        <taxon>Rhodobacter</taxon>
    </lineage>
</organism>
<dbReference type="Proteomes" id="UP000037178">
    <property type="component" value="Unassembled WGS sequence"/>
</dbReference>
<sequence length="197" mass="20375">MTPFYIGAAFRMAAGSAVLENGTPVQAGMGLFLVPAADLRSAILAWLDEMDHLSLTPVLLHGCGALEDFIAAYQIIPIDPDEAAAMAAQALETGQIVTSDIFGAEMPETAAKGIWFGLVEHADGSLQEACIAAATLRAAIEPIDAEVAGLRGIHGFSDMCLADDQATFAGKPLALAALAVSQGPTGQLHLGETLEED</sequence>
<keyword evidence="2" id="KW-1185">Reference proteome</keyword>
<reference evidence="1 2" key="1">
    <citation type="submission" date="2015-06" db="EMBL/GenBank/DDBJ databases">
        <title>Draft genome sequence of an Alphaproteobacteria species associated to the Mediterranean sponge Oscarella lobularis.</title>
        <authorList>
            <person name="Jourda C."/>
            <person name="Santini S."/>
            <person name="Claverie J.-M."/>
        </authorList>
    </citation>
    <scope>NUCLEOTIDE SEQUENCE [LARGE SCALE GENOMIC DNA]</scope>
    <source>
        <strain evidence="1">IGS</strain>
    </source>
</reference>
<dbReference type="EMBL" id="LFTY01000002">
    <property type="protein sequence ID" value="KMW57500.1"/>
    <property type="molecule type" value="Genomic_DNA"/>
</dbReference>
<proteinExistence type="predicted"/>
<name>A0A0J9E3Y3_9RHOB</name>